<dbReference type="PROSITE" id="PS51857">
    <property type="entry name" value="CSD_2"/>
    <property type="match status" value="2"/>
</dbReference>
<name>A0A922KYD3_DERFA</name>
<accession>A0A922KYD3</accession>
<evidence type="ECO:0000256" key="6">
    <source>
        <dbReference type="SAM" id="MobiDB-lite"/>
    </source>
</evidence>
<dbReference type="PANTHER" id="PTHR12913:SF1">
    <property type="entry name" value="COLD SHOCK DOMAIN-CONTAINING PROTEIN E1"/>
    <property type="match status" value="1"/>
</dbReference>
<keyword evidence="9" id="KW-1185">Reference proteome</keyword>
<comment type="caution">
    <text evidence="8">The sequence shown here is derived from an EMBL/GenBank/DDBJ whole genome shotgun (WGS) entry which is preliminary data.</text>
</comment>
<evidence type="ECO:0000256" key="3">
    <source>
        <dbReference type="ARBA" id="ARBA00022737"/>
    </source>
</evidence>
<dbReference type="PANTHER" id="PTHR12913">
    <property type="entry name" value="UNR PROTEIN N-RAS UPSTREAM GENE PROTEIN"/>
    <property type="match status" value="1"/>
</dbReference>
<feature type="domain" description="CSD" evidence="7">
    <location>
        <begin position="71"/>
        <end position="135"/>
    </location>
</feature>
<dbReference type="InterPro" id="IPR011129">
    <property type="entry name" value="CSD"/>
</dbReference>
<evidence type="ECO:0000256" key="5">
    <source>
        <dbReference type="ARBA" id="ARBA00044751"/>
    </source>
</evidence>
<dbReference type="PROSITE" id="PS00352">
    <property type="entry name" value="CSD_1"/>
    <property type="match status" value="1"/>
</dbReference>
<reference evidence="8" key="2">
    <citation type="journal article" date="2022" name="Res Sq">
        <title>Comparative Genomics Reveals Insights into the Divergent Evolution of Astigmatic Mites and Household Pest Adaptations.</title>
        <authorList>
            <person name="Xiong Q."/>
            <person name="Wan A.T.-Y."/>
            <person name="Liu X.-Y."/>
            <person name="Fung C.S.-H."/>
            <person name="Xiao X."/>
            <person name="Malainual N."/>
            <person name="Hou J."/>
            <person name="Wang L."/>
            <person name="Wang M."/>
            <person name="Yang K."/>
            <person name="Cui Y."/>
            <person name="Leung E."/>
            <person name="Nong W."/>
            <person name="Shin S.-K."/>
            <person name="Au S."/>
            <person name="Jeong K.Y."/>
            <person name="Chew F.T."/>
            <person name="Hui J."/>
            <person name="Leung T.F."/>
            <person name="Tungtrongchitr A."/>
            <person name="Zhong N."/>
            <person name="Liu Z."/>
            <person name="Tsui S."/>
        </authorList>
    </citation>
    <scope>NUCLEOTIDE SEQUENCE</scope>
    <source>
        <strain evidence="8">Derf</strain>
        <tissue evidence="8">Whole organism</tissue>
    </source>
</reference>
<comment type="subcellular location">
    <subcellularLocation>
        <location evidence="1">Cytoplasm</location>
    </subcellularLocation>
</comment>
<feature type="region of interest" description="Disordered" evidence="6">
    <location>
        <begin position="454"/>
        <end position="481"/>
    </location>
</feature>
<evidence type="ECO:0000259" key="7">
    <source>
        <dbReference type="PROSITE" id="PS51857"/>
    </source>
</evidence>
<keyword evidence="2" id="KW-0963">Cytoplasm</keyword>
<evidence type="ECO:0000256" key="2">
    <source>
        <dbReference type="ARBA" id="ARBA00022490"/>
    </source>
</evidence>
<dbReference type="Proteomes" id="UP000790347">
    <property type="component" value="Unassembled WGS sequence"/>
</dbReference>
<organism evidence="8 9">
    <name type="scientific">Dermatophagoides farinae</name>
    <name type="common">American house dust mite</name>
    <dbReference type="NCBI Taxonomy" id="6954"/>
    <lineage>
        <taxon>Eukaryota</taxon>
        <taxon>Metazoa</taxon>
        <taxon>Ecdysozoa</taxon>
        <taxon>Arthropoda</taxon>
        <taxon>Chelicerata</taxon>
        <taxon>Arachnida</taxon>
        <taxon>Acari</taxon>
        <taxon>Acariformes</taxon>
        <taxon>Sarcoptiformes</taxon>
        <taxon>Astigmata</taxon>
        <taxon>Psoroptidia</taxon>
        <taxon>Analgoidea</taxon>
        <taxon>Pyroglyphidae</taxon>
        <taxon>Dermatophagoidinae</taxon>
        <taxon>Dermatophagoides</taxon>
    </lineage>
</organism>
<dbReference type="GO" id="GO:0003723">
    <property type="term" value="F:RNA binding"/>
    <property type="evidence" value="ECO:0007669"/>
    <property type="project" value="UniProtKB-KW"/>
</dbReference>
<protein>
    <submittedName>
        <fullName evidence="8">Cold shock domain-containing protein E1</fullName>
    </submittedName>
</protein>
<sequence length="867" mass="98519">MSNSSDSKIFLPNTDSFSSSSFYDSNNHNHFNNNSTSNHFNFSSSTTTSPSTIDHFHNSTSIESSSASCVKETGIIEKMLVSYGFIQCCERQARLFFHFSQYEDNIEHLKIGDPVEYETSFDRRTGKPVAIKIRKITSNNFMVKLSKSERLTGVIAAELSDDRVGRIAFDNMGEYFFLPFTHEDVLDNVNFKVNDKVSFVLNTDDSGSFGATSIQLEASSMPNNQGIISAIKDTFGFIERSECGLKIFFHSSDCDDFKSLIIGDIVQFDITTRKNKELATNVTKQINLDEEFSEKIYRGQVTKYNNRSNLTSGTIYCPEMKKDYFFYDKDVRGNFTINCFDLVTFQIATDRRTHYERAVNVTFLVETFTTNAENRERGYVASLKDTYGFIKCPSKEGSLIYFKHAELLDPSIVLKLNDEIEFTFITDAQLKKCQAIRISILPNGTLFNSILSKQRQPNNNHNHNFQNNNHSQQQQQQSSETVNEVFNLIDLTTPSITMNNNNNAENNDTQQPLQHNENGIIKQNGITDDNNGCSSNWTKELLEIFQKTENDIHSLMPLTNGNIDYNNHTSSSESDEISGVRKAGIIIVLKENYGFIESIDGEKEYYFHSLSYNDDDCKLGQSVEFDTLFSNGKWKAINVSSKDEIDLCEDISCETFTGTVVRTLEMFDSDQDNYTGLIAKNGIEGKNGMINGWDKKPEYEFSMISLKFLKDYINVGDLVRFQVATNPVTRKQRAYNVEVIRDRLKGTVLTLQRLYGFLKPDNPGIVGNIYFNAAEIRSNVKIKFGDKVDFLLVKNKKTEKFYAIDINRLDDNQFTSNGGSTATDRQFIRNFIINKETNGPKVIAIRQPKAPDGTKGFTNMITFTGQH</sequence>
<dbReference type="CDD" id="cd04458">
    <property type="entry name" value="CSP_CDS"/>
    <property type="match status" value="2"/>
</dbReference>
<proteinExistence type="inferred from homology"/>
<keyword evidence="4" id="KW-0694">RNA-binding</keyword>
<reference evidence="8" key="1">
    <citation type="submission" date="2013-05" db="EMBL/GenBank/DDBJ databases">
        <authorList>
            <person name="Yim A.K.Y."/>
            <person name="Chan T.F."/>
            <person name="Ji K.M."/>
            <person name="Liu X.Y."/>
            <person name="Zhou J.W."/>
            <person name="Li R.Q."/>
            <person name="Yang K.Y."/>
            <person name="Li J."/>
            <person name="Li M."/>
            <person name="Law P.T.W."/>
            <person name="Wu Y.L."/>
            <person name="Cai Z.L."/>
            <person name="Qin H."/>
            <person name="Bao Y."/>
            <person name="Leung R.K.K."/>
            <person name="Ng P.K.S."/>
            <person name="Zou J."/>
            <person name="Zhong X.J."/>
            <person name="Ran P.X."/>
            <person name="Zhong N.S."/>
            <person name="Liu Z.G."/>
            <person name="Tsui S.K.W."/>
        </authorList>
    </citation>
    <scope>NUCLEOTIDE SEQUENCE</scope>
    <source>
        <strain evidence="8">Derf</strain>
        <tissue evidence="8">Whole organism</tissue>
    </source>
</reference>
<dbReference type="InterPro" id="IPR002059">
    <property type="entry name" value="CSP_DNA-bd"/>
</dbReference>
<feature type="domain" description="CSD" evidence="7">
    <location>
        <begin position="223"/>
        <end position="284"/>
    </location>
</feature>
<dbReference type="EMBL" id="ASGP02000007">
    <property type="protein sequence ID" value="KAH9497278.1"/>
    <property type="molecule type" value="Genomic_DNA"/>
</dbReference>
<dbReference type="GO" id="GO:0005737">
    <property type="term" value="C:cytoplasm"/>
    <property type="evidence" value="ECO:0007669"/>
    <property type="project" value="UniProtKB-SubCell"/>
</dbReference>
<dbReference type="SMART" id="SM00357">
    <property type="entry name" value="CSP"/>
    <property type="match status" value="5"/>
</dbReference>
<evidence type="ECO:0000256" key="4">
    <source>
        <dbReference type="ARBA" id="ARBA00022884"/>
    </source>
</evidence>
<evidence type="ECO:0000313" key="8">
    <source>
        <dbReference type="EMBL" id="KAH9497278.1"/>
    </source>
</evidence>
<feature type="compositionally biased region" description="Low complexity" evidence="6">
    <location>
        <begin position="456"/>
        <end position="479"/>
    </location>
</feature>
<dbReference type="InterPro" id="IPR019844">
    <property type="entry name" value="CSD_CS"/>
</dbReference>
<dbReference type="Gene3D" id="2.40.50.140">
    <property type="entry name" value="Nucleic acid-binding proteins"/>
    <property type="match status" value="6"/>
</dbReference>
<keyword evidence="3" id="KW-0677">Repeat</keyword>
<dbReference type="AlphaFoldDB" id="A0A922KYD3"/>
<dbReference type="InterPro" id="IPR012340">
    <property type="entry name" value="NA-bd_OB-fold"/>
</dbReference>
<dbReference type="SUPFAM" id="SSF50249">
    <property type="entry name" value="Nucleic acid-binding proteins"/>
    <property type="match status" value="5"/>
</dbReference>
<evidence type="ECO:0000313" key="9">
    <source>
        <dbReference type="Proteomes" id="UP000790347"/>
    </source>
</evidence>
<dbReference type="Pfam" id="PF00313">
    <property type="entry name" value="CSD"/>
    <property type="match status" value="3"/>
</dbReference>
<evidence type="ECO:0000256" key="1">
    <source>
        <dbReference type="ARBA" id="ARBA00004496"/>
    </source>
</evidence>
<comment type="similarity">
    <text evidence="5">Belongs to the UNR family.</text>
</comment>
<gene>
    <name evidence="8" type="primary">CSDE1</name>
    <name evidence="8" type="ORF">DERF_013275</name>
</gene>